<accession>A0A3B0Q0P5</accession>
<evidence type="ECO:0000313" key="2">
    <source>
        <dbReference type="Proteomes" id="UP000260136"/>
    </source>
</evidence>
<evidence type="ECO:0008006" key="3">
    <source>
        <dbReference type="Google" id="ProtNLM"/>
    </source>
</evidence>
<dbReference type="AlphaFoldDB" id="A0A3B0Q0P5"/>
<dbReference type="Gene3D" id="3.40.50.300">
    <property type="entry name" value="P-loop containing nucleotide triphosphate hydrolases"/>
    <property type="match status" value="1"/>
</dbReference>
<evidence type="ECO:0000313" key="1">
    <source>
        <dbReference type="EMBL" id="SYV94563.1"/>
    </source>
</evidence>
<dbReference type="Proteomes" id="UP000260136">
    <property type="component" value="Chromosome"/>
</dbReference>
<sequence length="56" mass="6814">MFLLDEVLNNIDEAIKHQVFQIVIKQIIKNNLTIMIEHDHSFSKYFKKQINLHEYQ</sequence>
<proteinExistence type="predicted"/>
<protein>
    <recommendedName>
        <fullName evidence="3">ABC transporter ATP-binding protein</fullName>
    </recommendedName>
</protein>
<reference evidence="2" key="1">
    <citation type="submission" date="2018-06" db="EMBL/GenBank/DDBJ databases">
        <authorList>
            <consortium name="Pathogen Informatics"/>
        </authorList>
    </citation>
    <scope>NUCLEOTIDE SEQUENCE [LARGE SCALE GENOMIC DNA]</scope>
    <source>
        <strain evidence="2">NCTC10115</strain>
    </source>
</reference>
<dbReference type="InterPro" id="IPR027417">
    <property type="entry name" value="P-loop_NTPase"/>
</dbReference>
<organism evidence="1 2">
    <name type="scientific">Mycoplasmoides gallisepticum</name>
    <name type="common">Mycoplasma gallisepticum</name>
    <dbReference type="NCBI Taxonomy" id="2096"/>
    <lineage>
        <taxon>Bacteria</taxon>
        <taxon>Bacillati</taxon>
        <taxon>Mycoplasmatota</taxon>
        <taxon>Mycoplasmoidales</taxon>
        <taxon>Mycoplasmoidaceae</taxon>
        <taxon>Mycoplasmoides</taxon>
    </lineage>
</organism>
<name>A0A3B0Q0P5_MYCGL</name>
<dbReference type="EMBL" id="LS991952">
    <property type="protein sequence ID" value="SYV94563.1"/>
    <property type="molecule type" value="Genomic_DNA"/>
</dbReference>
<dbReference type="SUPFAM" id="SSF52540">
    <property type="entry name" value="P-loop containing nucleoside triphosphate hydrolases"/>
    <property type="match status" value="1"/>
</dbReference>
<gene>
    <name evidence="1" type="ORF">NCTC10115_00888</name>
</gene>